<proteinExistence type="predicted"/>
<accession>A0A0E0EVL7</accession>
<evidence type="ECO:0000256" key="1">
    <source>
        <dbReference type="SAM" id="MobiDB-lite"/>
    </source>
</evidence>
<sequence>MPLPRQEIEHEAGTRFSTAASTSPSCRPPGYCSPTMAARSFLRSLIRSEDPQRQAATGAARSPDPEAATLAASREGGGGGIRGCGRWGEEILWLVVVGDPRWRRCGWW</sequence>
<dbReference type="Proteomes" id="UP000008021">
    <property type="component" value="Chromosome 10"/>
</dbReference>
<feature type="compositionally biased region" description="Polar residues" evidence="1">
    <location>
        <begin position="15"/>
        <end position="25"/>
    </location>
</feature>
<organism evidence="2">
    <name type="scientific">Oryza meridionalis</name>
    <dbReference type="NCBI Taxonomy" id="40149"/>
    <lineage>
        <taxon>Eukaryota</taxon>
        <taxon>Viridiplantae</taxon>
        <taxon>Streptophyta</taxon>
        <taxon>Embryophyta</taxon>
        <taxon>Tracheophyta</taxon>
        <taxon>Spermatophyta</taxon>
        <taxon>Magnoliopsida</taxon>
        <taxon>Liliopsida</taxon>
        <taxon>Poales</taxon>
        <taxon>Poaceae</taxon>
        <taxon>BOP clade</taxon>
        <taxon>Oryzoideae</taxon>
        <taxon>Oryzeae</taxon>
        <taxon>Oryzinae</taxon>
        <taxon>Oryza</taxon>
    </lineage>
</organism>
<feature type="compositionally biased region" description="Basic and acidic residues" evidence="1">
    <location>
        <begin position="1"/>
        <end position="13"/>
    </location>
</feature>
<evidence type="ECO:0000313" key="2">
    <source>
        <dbReference type="EnsemblPlants" id="OMERI10G01410.6"/>
    </source>
</evidence>
<protein>
    <submittedName>
        <fullName evidence="2">Uncharacterized protein</fullName>
    </submittedName>
</protein>
<dbReference type="EnsemblPlants" id="OMERI10G01410.6">
    <property type="protein sequence ID" value="OMERI10G01410.6"/>
    <property type="gene ID" value="OMERI10G01410"/>
</dbReference>
<dbReference type="Gramene" id="OMERI10G01410.6">
    <property type="protein sequence ID" value="OMERI10G01410.6"/>
    <property type="gene ID" value="OMERI10G01410"/>
</dbReference>
<feature type="region of interest" description="Disordered" evidence="1">
    <location>
        <begin position="48"/>
        <end position="84"/>
    </location>
</feature>
<name>A0A0E0EVL7_9ORYZ</name>
<evidence type="ECO:0000313" key="3">
    <source>
        <dbReference type="Proteomes" id="UP000008021"/>
    </source>
</evidence>
<dbReference type="HOGENOM" id="CLU_2201165_0_0_1"/>
<feature type="region of interest" description="Disordered" evidence="1">
    <location>
        <begin position="1"/>
        <end position="30"/>
    </location>
</feature>
<keyword evidence="3" id="KW-1185">Reference proteome</keyword>
<reference evidence="2" key="1">
    <citation type="submission" date="2015-04" db="UniProtKB">
        <authorList>
            <consortium name="EnsemblPlants"/>
        </authorList>
    </citation>
    <scope>IDENTIFICATION</scope>
</reference>
<dbReference type="AlphaFoldDB" id="A0A0E0EVL7"/>
<reference evidence="2" key="2">
    <citation type="submission" date="2018-05" db="EMBL/GenBank/DDBJ databases">
        <title>OmerRS3 (Oryza meridionalis Reference Sequence Version 3).</title>
        <authorList>
            <person name="Zhang J."/>
            <person name="Kudrna D."/>
            <person name="Lee S."/>
            <person name="Talag J."/>
            <person name="Welchert J."/>
            <person name="Wing R.A."/>
        </authorList>
    </citation>
    <scope>NUCLEOTIDE SEQUENCE [LARGE SCALE GENOMIC DNA]</scope>
    <source>
        <strain evidence="2">cv. OR44</strain>
    </source>
</reference>
<feature type="compositionally biased region" description="Gly residues" evidence="1">
    <location>
        <begin position="75"/>
        <end position="84"/>
    </location>
</feature>